<keyword evidence="4 6" id="KW-1133">Transmembrane helix</keyword>
<dbReference type="InterPro" id="IPR004813">
    <property type="entry name" value="OPT"/>
</dbReference>
<feature type="transmembrane region" description="Helical" evidence="6">
    <location>
        <begin position="126"/>
        <end position="154"/>
    </location>
</feature>
<evidence type="ECO:0000256" key="2">
    <source>
        <dbReference type="ARBA" id="ARBA00022448"/>
    </source>
</evidence>
<evidence type="ECO:0000256" key="1">
    <source>
        <dbReference type="ARBA" id="ARBA00004141"/>
    </source>
</evidence>
<dbReference type="GeneID" id="19952659"/>
<evidence type="ECO:0000256" key="6">
    <source>
        <dbReference type="SAM" id="Phobius"/>
    </source>
</evidence>
<dbReference type="Pfam" id="PF03169">
    <property type="entry name" value="OPT"/>
    <property type="match status" value="1"/>
</dbReference>
<evidence type="ECO:0000313" key="8">
    <source>
        <dbReference type="Proteomes" id="UP000030762"/>
    </source>
</evidence>
<accession>T0QA28</accession>
<dbReference type="VEuPathDB" id="FungiDB:SDRG_11932"/>
<dbReference type="OrthoDB" id="627262at2759"/>
<feature type="transmembrane region" description="Helical" evidence="6">
    <location>
        <begin position="88"/>
        <end position="106"/>
    </location>
</feature>
<keyword evidence="3 6" id="KW-0812">Transmembrane</keyword>
<keyword evidence="2" id="KW-0813">Transport</keyword>
<dbReference type="EMBL" id="JH767176">
    <property type="protein sequence ID" value="EQC30355.1"/>
    <property type="molecule type" value="Genomic_DNA"/>
</dbReference>
<dbReference type="AlphaFoldDB" id="T0QA28"/>
<evidence type="ECO:0000256" key="3">
    <source>
        <dbReference type="ARBA" id="ARBA00022692"/>
    </source>
</evidence>
<sequence length="208" mass="21790">MVIVGCSQAADLMQDFKTGYLVGASANAMIVAQIVGACMSCIIVPTVWVVMNQAFTIPGDVITAPFGEVYRVLAITASVGLSGLPTHCGIFMLIGAIYTIVFNLYIDLFSESENKVHNAIANYCPVPMAVAIGMIVPAYFGLEGMIMAVIIIYWKSVDCPGFEKAQYILAAAMLTGEGFSVLTQIIVSIAGGASPMTISYANAGAGGH</sequence>
<feature type="transmembrane region" description="Helical" evidence="6">
    <location>
        <begin position="30"/>
        <end position="50"/>
    </location>
</feature>
<dbReference type="InterPro" id="IPR045035">
    <property type="entry name" value="YSL-like"/>
</dbReference>
<reference evidence="7 8" key="1">
    <citation type="submission" date="2012-04" db="EMBL/GenBank/DDBJ databases">
        <title>The Genome Sequence of Saprolegnia declina VS20.</title>
        <authorList>
            <consortium name="The Broad Institute Genome Sequencing Platform"/>
            <person name="Russ C."/>
            <person name="Nusbaum C."/>
            <person name="Tyler B."/>
            <person name="van West P."/>
            <person name="Dieguez-Uribeondo J."/>
            <person name="de Bruijn I."/>
            <person name="Tripathy S."/>
            <person name="Jiang R."/>
            <person name="Young S.K."/>
            <person name="Zeng Q."/>
            <person name="Gargeya S."/>
            <person name="Fitzgerald M."/>
            <person name="Haas B."/>
            <person name="Abouelleil A."/>
            <person name="Alvarado L."/>
            <person name="Arachchi H.M."/>
            <person name="Berlin A."/>
            <person name="Chapman S.B."/>
            <person name="Goldberg J."/>
            <person name="Griggs A."/>
            <person name="Gujja S."/>
            <person name="Hansen M."/>
            <person name="Howarth C."/>
            <person name="Imamovic A."/>
            <person name="Larimer J."/>
            <person name="McCowen C."/>
            <person name="Montmayeur A."/>
            <person name="Murphy C."/>
            <person name="Neiman D."/>
            <person name="Pearson M."/>
            <person name="Priest M."/>
            <person name="Roberts A."/>
            <person name="Saif S."/>
            <person name="Shea T."/>
            <person name="Sisk P."/>
            <person name="Sykes S."/>
            <person name="Wortman J."/>
            <person name="Nusbaum C."/>
            <person name="Birren B."/>
        </authorList>
    </citation>
    <scope>NUCLEOTIDE SEQUENCE [LARGE SCALE GENOMIC DNA]</scope>
    <source>
        <strain evidence="7 8">VS20</strain>
    </source>
</reference>
<dbReference type="InParanoid" id="T0QA28"/>
<dbReference type="PANTHER" id="PTHR31645">
    <property type="entry name" value="OLIGOPEPTIDE TRANSPORTER YGL114W-RELATED"/>
    <property type="match status" value="1"/>
</dbReference>
<comment type="subcellular location">
    <subcellularLocation>
        <location evidence="1">Membrane</location>
        <topology evidence="1">Multi-pass membrane protein</topology>
    </subcellularLocation>
</comment>
<feature type="transmembrane region" description="Helical" evidence="6">
    <location>
        <begin position="166"/>
        <end position="190"/>
    </location>
</feature>
<evidence type="ECO:0000256" key="5">
    <source>
        <dbReference type="ARBA" id="ARBA00023136"/>
    </source>
</evidence>
<dbReference type="Proteomes" id="UP000030762">
    <property type="component" value="Unassembled WGS sequence"/>
</dbReference>
<evidence type="ECO:0000256" key="4">
    <source>
        <dbReference type="ARBA" id="ARBA00022989"/>
    </source>
</evidence>
<dbReference type="RefSeq" id="XP_008616208.1">
    <property type="nucleotide sequence ID" value="XM_008617986.1"/>
</dbReference>
<dbReference type="STRING" id="1156394.T0QA28"/>
<dbReference type="OMA" id="DSHVIHI"/>
<gene>
    <name evidence="7" type="ORF">SDRG_11932</name>
</gene>
<keyword evidence="5 6" id="KW-0472">Membrane</keyword>
<proteinExistence type="predicted"/>
<evidence type="ECO:0000313" key="7">
    <source>
        <dbReference type="EMBL" id="EQC30355.1"/>
    </source>
</evidence>
<organism evidence="7 8">
    <name type="scientific">Saprolegnia diclina (strain VS20)</name>
    <dbReference type="NCBI Taxonomy" id="1156394"/>
    <lineage>
        <taxon>Eukaryota</taxon>
        <taxon>Sar</taxon>
        <taxon>Stramenopiles</taxon>
        <taxon>Oomycota</taxon>
        <taxon>Saprolegniomycetes</taxon>
        <taxon>Saprolegniales</taxon>
        <taxon>Saprolegniaceae</taxon>
        <taxon>Saprolegnia</taxon>
    </lineage>
</organism>
<dbReference type="PANTHER" id="PTHR31645:SF0">
    <property type="entry name" value="OLIGOPEPTIDE TRANSPORTER YGL114W-RELATED"/>
    <property type="match status" value="1"/>
</dbReference>
<protein>
    <submittedName>
        <fullName evidence="7">Uncharacterized protein</fullName>
    </submittedName>
</protein>
<name>T0QA28_SAPDV</name>
<dbReference type="GO" id="GO:0035673">
    <property type="term" value="F:oligopeptide transmembrane transporter activity"/>
    <property type="evidence" value="ECO:0007669"/>
    <property type="project" value="InterPro"/>
</dbReference>
<keyword evidence="8" id="KW-1185">Reference proteome</keyword>
<dbReference type="GO" id="GO:0016020">
    <property type="term" value="C:membrane"/>
    <property type="evidence" value="ECO:0007669"/>
    <property type="project" value="UniProtKB-SubCell"/>
</dbReference>